<dbReference type="PANTHER" id="PTHR24221">
    <property type="entry name" value="ATP-BINDING CASSETTE SUB-FAMILY B"/>
    <property type="match status" value="1"/>
</dbReference>
<dbReference type="GO" id="GO:0005886">
    <property type="term" value="C:plasma membrane"/>
    <property type="evidence" value="ECO:0007669"/>
    <property type="project" value="UniProtKB-SubCell"/>
</dbReference>
<keyword evidence="12" id="KW-1185">Reference proteome</keyword>
<dbReference type="GO" id="GO:0016887">
    <property type="term" value="F:ATP hydrolysis activity"/>
    <property type="evidence" value="ECO:0007669"/>
    <property type="project" value="InterPro"/>
</dbReference>
<keyword evidence="6 8" id="KW-1133">Transmembrane helix</keyword>
<feature type="transmembrane region" description="Helical" evidence="8">
    <location>
        <begin position="247"/>
        <end position="274"/>
    </location>
</feature>
<keyword evidence="4" id="KW-0547">Nucleotide-binding</keyword>
<name>A0A6A8A917_9HYPH</name>
<evidence type="ECO:0000256" key="4">
    <source>
        <dbReference type="ARBA" id="ARBA00022741"/>
    </source>
</evidence>
<dbReference type="Proteomes" id="UP000435138">
    <property type="component" value="Unassembled WGS sequence"/>
</dbReference>
<feature type="transmembrane region" description="Helical" evidence="8">
    <location>
        <begin position="54"/>
        <end position="71"/>
    </location>
</feature>
<evidence type="ECO:0000313" key="11">
    <source>
        <dbReference type="EMBL" id="MQY46130.1"/>
    </source>
</evidence>
<evidence type="ECO:0000256" key="2">
    <source>
        <dbReference type="ARBA" id="ARBA00005417"/>
    </source>
</evidence>
<dbReference type="InterPro" id="IPR036640">
    <property type="entry name" value="ABC1_TM_sf"/>
</dbReference>
<dbReference type="GO" id="GO:0005524">
    <property type="term" value="F:ATP binding"/>
    <property type="evidence" value="ECO:0007669"/>
    <property type="project" value="UniProtKB-KW"/>
</dbReference>
<dbReference type="PROSITE" id="PS50893">
    <property type="entry name" value="ABC_TRANSPORTER_2"/>
    <property type="match status" value="1"/>
</dbReference>
<evidence type="ECO:0000256" key="8">
    <source>
        <dbReference type="SAM" id="Phobius"/>
    </source>
</evidence>
<dbReference type="InterPro" id="IPR039421">
    <property type="entry name" value="Type_1_exporter"/>
</dbReference>
<proteinExistence type="inferred from homology"/>
<evidence type="ECO:0000256" key="6">
    <source>
        <dbReference type="ARBA" id="ARBA00022989"/>
    </source>
</evidence>
<evidence type="ECO:0000256" key="1">
    <source>
        <dbReference type="ARBA" id="ARBA00004651"/>
    </source>
</evidence>
<dbReference type="InterPro" id="IPR003593">
    <property type="entry name" value="AAA+_ATPase"/>
</dbReference>
<comment type="caution">
    <text evidence="11">The sequence shown here is derived from an EMBL/GenBank/DDBJ whole genome shotgun (WGS) entry which is preliminary data.</text>
</comment>
<evidence type="ECO:0000256" key="3">
    <source>
        <dbReference type="ARBA" id="ARBA00022692"/>
    </source>
</evidence>
<feature type="transmembrane region" description="Helical" evidence="8">
    <location>
        <begin position="20"/>
        <end position="42"/>
    </location>
</feature>
<dbReference type="InterPro" id="IPR027417">
    <property type="entry name" value="P-loop_NTPase"/>
</dbReference>
<organism evidence="11 12">
    <name type="scientific">Endobacterium cereale</name>
    <dbReference type="NCBI Taxonomy" id="2663029"/>
    <lineage>
        <taxon>Bacteria</taxon>
        <taxon>Pseudomonadati</taxon>
        <taxon>Pseudomonadota</taxon>
        <taxon>Alphaproteobacteria</taxon>
        <taxon>Hyphomicrobiales</taxon>
        <taxon>Rhizobiaceae</taxon>
        <taxon>Endobacterium</taxon>
    </lineage>
</organism>
<dbReference type="InterPro" id="IPR010128">
    <property type="entry name" value="ATPase_T1SS_PrtD-like"/>
</dbReference>
<dbReference type="GO" id="GO:0030256">
    <property type="term" value="C:type I protein secretion system complex"/>
    <property type="evidence" value="ECO:0007669"/>
    <property type="project" value="InterPro"/>
</dbReference>
<comment type="similarity">
    <text evidence="2">Belongs to the ABC transporter superfamily.</text>
</comment>
<dbReference type="SUPFAM" id="SSF90123">
    <property type="entry name" value="ABC transporter transmembrane region"/>
    <property type="match status" value="1"/>
</dbReference>
<dbReference type="Pfam" id="PF00005">
    <property type="entry name" value="ABC_tran"/>
    <property type="match status" value="1"/>
</dbReference>
<dbReference type="GO" id="GO:0030253">
    <property type="term" value="P:protein secretion by the type I secretion system"/>
    <property type="evidence" value="ECO:0007669"/>
    <property type="project" value="InterPro"/>
</dbReference>
<evidence type="ECO:0000259" key="9">
    <source>
        <dbReference type="PROSITE" id="PS50893"/>
    </source>
</evidence>
<comment type="subcellular location">
    <subcellularLocation>
        <location evidence="1">Cell membrane</location>
        <topology evidence="1">Multi-pass membrane protein</topology>
    </subcellularLocation>
</comment>
<accession>A0A6A8A917</accession>
<dbReference type="Gene3D" id="1.20.1560.10">
    <property type="entry name" value="ABC transporter type 1, transmembrane domain"/>
    <property type="match status" value="1"/>
</dbReference>
<dbReference type="Gene3D" id="3.40.50.300">
    <property type="entry name" value="P-loop containing nucleotide triphosphate hydrolases"/>
    <property type="match status" value="1"/>
</dbReference>
<dbReference type="Pfam" id="PF00664">
    <property type="entry name" value="ABC_membrane"/>
    <property type="match status" value="1"/>
</dbReference>
<dbReference type="NCBIfam" id="TIGR01842">
    <property type="entry name" value="type_I_sec_PrtD"/>
    <property type="match status" value="1"/>
</dbReference>
<keyword evidence="7 8" id="KW-0472">Membrane</keyword>
<keyword evidence="5" id="KW-0067">ATP-binding</keyword>
<dbReference type="SMART" id="SM00382">
    <property type="entry name" value="AAA"/>
    <property type="match status" value="1"/>
</dbReference>
<feature type="transmembrane region" description="Helical" evidence="8">
    <location>
        <begin position="152"/>
        <end position="171"/>
    </location>
</feature>
<dbReference type="RefSeq" id="WP_153353633.1">
    <property type="nucleotide sequence ID" value="NZ_JAYKOO010000012.1"/>
</dbReference>
<gene>
    <name evidence="11" type="ORF">GAO09_08690</name>
</gene>
<evidence type="ECO:0000256" key="7">
    <source>
        <dbReference type="ARBA" id="ARBA00023136"/>
    </source>
</evidence>
<feature type="transmembrane region" description="Helical" evidence="8">
    <location>
        <begin position="126"/>
        <end position="146"/>
    </location>
</feature>
<evidence type="ECO:0000313" key="12">
    <source>
        <dbReference type="Proteomes" id="UP000435138"/>
    </source>
</evidence>
<keyword evidence="3 8" id="KW-0812">Transmembrane</keyword>
<feature type="domain" description="ABC transmembrane type-1" evidence="10">
    <location>
        <begin position="20"/>
        <end position="293"/>
    </location>
</feature>
<dbReference type="InterPro" id="IPR003439">
    <property type="entry name" value="ABC_transporter-like_ATP-bd"/>
</dbReference>
<evidence type="ECO:0000259" key="10">
    <source>
        <dbReference type="PROSITE" id="PS50929"/>
    </source>
</evidence>
<dbReference type="GO" id="GO:0034040">
    <property type="term" value="F:ATPase-coupled lipid transmembrane transporter activity"/>
    <property type="evidence" value="ECO:0007669"/>
    <property type="project" value="TreeGrafter"/>
</dbReference>
<dbReference type="PROSITE" id="PS50929">
    <property type="entry name" value="ABC_TM1F"/>
    <property type="match status" value="1"/>
</dbReference>
<dbReference type="GO" id="GO:0140359">
    <property type="term" value="F:ABC-type transporter activity"/>
    <property type="evidence" value="ECO:0007669"/>
    <property type="project" value="InterPro"/>
</dbReference>
<reference evidence="11 12" key="1">
    <citation type="submission" date="2019-11" db="EMBL/GenBank/DDBJ databases">
        <title>Genome analysis of Rhizobacterium cereale a novel genus and species isolated from maize roots in North Spain.</title>
        <authorList>
            <person name="Menendez E."/>
            <person name="Flores-Felix J.D."/>
            <person name="Ramirez-Bahena M.-H."/>
            <person name="Igual J.M."/>
            <person name="Garcia-Fraile P."/>
            <person name="Peix A."/>
            <person name="Velazquez E."/>
        </authorList>
    </citation>
    <scope>NUCLEOTIDE SEQUENCE [LARGE SCALE GENOMIC DNA]</scope>
    <source>
        <strain evidence="11 12">RZME27</strain>
    </source>
</reference>
<dbReference type="InterPro" id="IPR011527">
    <property type="entry name" value="ABC1_TM_dom"/>
</dbReference>
<dbReference type="SUPFAM" id="SSF52540">
    <property type="entry name" value="P-loop containing nucleoside triphosphate hydrolases"/>
    <property type="match status" value="1"/>
</dbReference>
<dbReference type="AlphaFoldDB" id="A0A6A8A917"/>
<protein>
    <submittedName>
        <fullName evidence="11">Type I secretion system permease/ATPase</fullName>
    </submittedName>
</protein>
<sequence>MTLTAFSKCMQSLKAQAPSLMVFSTASNLLALISSIYMMQVFDRILSTGSHDTLLWLTVAAIAGLIAMGLIDHARRRMLVLAGAWMDACLATTVIARCVHAKLAGFKSEASTADLADLRAFIGGEAMLAFLDAPWMPFFIAILWLMHPMLGALTLAGAGLLLGLAILNEILTRQKSARAAGEQRFLQQQALEIVEQAEIVKPLGMISNMLQRWRRLQQQVHASSHGAQEVTERISAVTKTLRMALQILIMCVGAYLVLAGELTSGGMIAASILLGRALSPVERALGAWRHWISACKARRNLIALFETVPEEEKKTQLPVPKGRLTVEAVRHVTHGAIEPVLRRVDFVVEVGTTCGLIGTSGSGKSTLCRLIVGAWTATGGHVRLDGADVASWDPDELGQHIGYLPQEPKLFAGTIADNIARMGQGDPQAVMRAAQMADVHEMILRLPDGYETDVGLHGHRLSGGQRQRIALARALYGNPALIVLDEPNSNLDGQGEEALRKALLELKQLGKTILIVAHQPSALRTADTLIVLRDGIVQAQGPRREVLRELAVGLPVPSYDAGSPTHPFATLSDAKAE</sequence>
<dbReference type="EMBL" id="WIXI01000039">
    <property type="protein sequence ID" value="MQY46130.1"/>
    <property type="molecule type" value="Genomic_DNA"/>
</dbReference>
<evidence type="ECO:0000256" key="5">
    <source>
        <dbReference type="ARBA" id="ARBA00022840"/>
    </source>
</evidence>
<feature type="domain" description="ABC transporter" evidence="9">
    <location>
        <begin position="324"/>
        <end position="559"/>
    </location>
</feature>
<dbReference type="PANTHER" id="PTHR24221:SF248">
    <property type="entry name" value="ABC TRANSPORTER TRANSMEMBRANE REGION"/>
    <property type="match status" value="1"/>
</dbReference>
<dbReference type="PROSITE" id="PS00211">
    <property type="entry name" value="ABC_TRANSPORTER_1"/>
    <property type="match status" value="1"/>
</dbReference>
<dbReference type="InterPro" id="IPR017871">
    <property type="entry name" value="ABC_transporter-like_CS"/>
</dbReference>